<dbReference type="AlphaFoldDB" id="A0A1D2VP63"/>
<proteinExistence type="predicted"/>
<dbReference type="Gene3D" id="2.60.40.640">
    <property type="match status" value="1"/>
</dbReference>
<dbReference type="STRING" id="1344418.A0A1D2VP63"/>
<dbReference type="CDD" id="cd22952">
    <property type="entry name" value="ART10-like"/>
    <property type="match status" value="1"/>
</dbReference>
<gene>
    <name evidence="1" type="ORF">ASCRUDRAFT_5407</name>
</gene>
<organism evidence="1 2">
    <name type="scientific">Ascoidea rubescens DSM 1968</name>
    <dbReference type="NCBI Taxonomy" id="1344418"/>
    <lineage>
        <taxon>Eukaryota</taxon>
        <taxon>Fungi</taxon>
        <taxon>Dikarya</taxon>
        <taxon>Ascomycota</taxon>
        <taxon>Saccharomycotina</taxon>
        <taxon>Saccharomycetes</taxon>
        <taxon>Ascoideaceae</taxon>
        <taxon>Ascoidea</taxon>
    </lineage>
</organism>
<dbReference type="InterPro" id="IPR014752">
    <property type="entry name" value="Arrestin-like_C"/>
</dbReference>
<dbReference type="Proteomes" id="UP000095038">
    <property type="component" value="Unassembled WGS sequence"/>
</dbReference>
<keyword evidence="2" id="KW-1185">Reference proteome</keyword>
<reference evidence="2" key="1">
    <citation type="submission" date="2016-05" db="EMBL/GenBank/DDBJ databases">
        <title>Comparative genomics of biotechnologically important yeasts.</title>
        <authorList>
            <consortium name="DOE Joint Genome Institute"/>
            <person name="Riley R."/>
            <person name="Haridas S."/>
            <person name="Wolfe K.H."/>
            <person name="Lopes M.R."/>
            <person name="Hittinger C.T."/>
            <person name="Goker M."/>
            <person name="Salamov A."/>
            <person name="Wisecaver J."/>
            <person name="Long T.M."/>
            <person name="Aerts A.L."/>
            <person name="Barry K."/>
            <person name="Choi C."/>
            <person name="Clum A."/>
            <person name="Coughlan A.Y."/>
            <person name="Deshpande S."/>
            <person name="Douglass A.P."/>
            <person name="Hanson S.J."/>
            <person name="Klenk H.-P."/>
            <person name="Labutti K."/>
            <person name="Lapidus A."/>
            <person name="Lindquist E."/>
            <person name="Lipzen A."/>
            <person name="Meier-Kolthoff J.P."/>
            <person name="Ohm R.A."/>
            <person name="Otillar R.P."/>
            <person name="Pangilinan J."/>
            <person name="Peng Y."/>
            <person name="Rokas A."/>
            <person name="Rosa C.A."/>
            <person name="Scheuner C."/>
            <person name="Sibirny A.A."/>
            <person name="Slot J.C."/>
            <person name="Stielow J.B."/>
            <person name="Sun H."/>
            <person name="Kurtzman C.P."/>
            <person name="Blackwell M."/>
            <person name="Grigoriev I.V."/>
            <person name="Jeffries T.W."/>
        </authorList>
    </citation>
    <scope>NUCLEOTIDE SEQUENCE [LARGE SCALE GENOMIC DNA]</scope>
    <source>
        <strain evidence="2">DSM 1968</strain>
    </source>
</reference>
<protein>
    <recommendedName>
        <fullName evidence="3">Arrestin-like N-terminal domain-containing protein</fullName>
    </recommendedName>
</protein>
<dbReference type="GeneID" id="30964774"/>
<evidence type="ECO:0008006" key="3">
    <source>
        <dbReference type="Google" id="ProtNLM"/>
    </source>
</evidence>
<evidence type="ECO:0000313" key="1">
    <source>
        <dbReference type="EMBL" id="ODV63412.1"/>
    </source>
</evidence>
<dbReference type="InParanoid" id="A0A1D2VP63"/>
<name>A0A1D2VP63_9ASCO</name>
<dbReference type="EMBL" id="KV454475">
    <property type="protein sequence ID" value="ODV63412.1"/>
    <property type="molecule type" value="Genomic_DNA"/>
</dbReference>
<sequence length="470" mass="54580">MFSDHAVLIELDDSIGSYSNDASTLMKCYSNLEDISGQVKLNIKKKIIINSIIIKLVGISKVSIKKLGNDLNFHHNDFKFLDVRKNIYIKTKSTFKPGEYNYDFQFDSIPYDLSHNINNHKNSFEVFNADFNPFYFANNHRENITLIKKRFVLPPSTYKTTILNSFTNGSFKIYYYLECIVNRPIYTLNLKFKKNIWFLPMSSSLSPLKNLQLKKFEYNNINPNSDLNITIPKTVSQNVALNNVCHLNNNFSFDFAIKFKNDPILTINEKLPFELYLIFKDPPNHYSSFGLQKIFLKSFEIKLIVYTFLKGNDFSRSFRENLKLISFANNHHIKLNINKCTRYKETNSYYLRVPKYLYKNFILPRSIIPTFSLNNISRKYELVVSSTYFVGTGPHSSPKLTQHIYIINNANSYKNLTIESYSNNNHCVDYNSPTQRNIFNNSNRSAFAINPANGLAITPPPTYEEAVSNI</sequence>
<accession>A0A1D2VP63</accession>
<dbReference type="RefSeq" id="XP_020049719.1">
    <property type="nucleotide sequence ID" value="XM_020191138.1"/>
</dbReference>
<evidence type="ECO:0000313" key="2">
    <source>
        <dbReference type="Proteomes" id="UP000095038"/>
    </source>
</evidence>